<keyword evidence="1" id="KW-1133">Transmembrane helix</keyword>
<keyword evidence="1" id="KW-0472">Membrane</keyword>
<evidence type="ECO:0000313" key="3">
    <source>
        <dbReference type="EMBL" id="KIK37588.1"/>
    </source>
</evidence>
<dbReference type="OrthoDB" id="2993276at2759"/>
<feature type="transmembrane region" description="Helical" evidence="1">
    <location>
        <begin position="88"/>
        <end position="109"/>
    </location>
</feature>
<evidence type="ECO:0000256" key="1">
    <source>
        <dbReference type="SAM" id="Phobius"/>
    </source>
</evidence>
<feature type="transmembrane region" description="Helical" evidence="1">
    <location>
        <begin position="56"/>
        <end position="76"/>
    </location>
</feature>
<feature type="domain" description="DUF6533" evidence="2">
    <location>
        <begin position="21"/>
        <end position="66"/>
    </location>
</feature>
<keyword evidence="4" id="KW-1185">Reference proteome</keyword>
<feature type="transmembrane region" description="Helical" evidence="1">
    <location>
        <begin position="237"/>
        <end position="254"/>
    </location>
</feature>
<evidence type="ECO:0000313" key="4">
    <source>
        <dbReference type="Proteomes" id="UP000054485"/>
    </source>
</evidence>
<dbReference type="AlphaFoldDB" id="A0A0D0B0J5"/>
<dbReference type="HOGENOM" id="CLU_035509_11_2_1"/>
<organism evidence="3 4">
    <name type="scientific">Suillus luteus UH-Slu-Lm8-n1</name>
    <dbReference type="NCBI Taxonomy" id="930992"/>
    <lineage>
        <taxon>Eukaryota</taxon>
        <taxon>Fungi</taxon>
        <taxon>Dikarya</taxon>
        <taxon>Basidiomycota</taxon>
        <taxon>Agaricomycotina</taxon>
        <taxon>Agaricomycetes</taxon>
        <taxon>Agaricomycetidae</taxon>
        <taxon>Boletales</taxon>
        <taxon>Suillineae</taxon>
        <taxon>Suillaceae</taxon>
        <taxon>Suillus</taxon>
    </lineage>
</organism>
<proteinExistence type="predicted"/>
<sequence length="286" mass="32284">MQTDYSADDVAAAASLQFFAYIYVLITTFWTYDYACSLDEEWKFLFVSHWTKVKGLYIVTRYVPFLLLATNLYLTFIPNENSGECRALDNICSGLGILSAVCSESFFILRTCALWNNNKILLAAMLVTFLTFVGAAIGVSFATTAPATYAISAIPGITGCYQSSSSFQLFIPFLLLCAFELGLLTLTLTRAIQNWRLTTSRLYIVLVNHNVLYYICGLLFSVANIFTSLLLHYSYHAILHDFQFIVLAILATRMHRHLWQMKRQTHGSDALMQIPMSDMSPTEHTV</sequence>
<gene>
    <name evidence="3" type="ORF">CY34DRAFT_810162</name>
</gene>
<dbReference type="InterPro" id="IPR045340">
    <property type="entry name" value="DUF6533"/>
</dbReference>
<reference evidence="4" key="2">
    <citation type="submission" date="2015-01" db="EMBL/GenBank/DDBJ databases">
        <title>Evolutionary Origins and Diversification of the Mycorrhizal Mutualists.</title>
        <authorList>
            <consortium name="DOE Joint Genome Institute"/>
            <consortium name="Mycorrhizal Genomics Consortium"/>
            <person name="Kohler A."/>
            <person name="Kuo A."/>
            <person name="Nagy L.G."/>
            <person name="Floudas D."/>
            <person name="Copeland A."/>
            <person name="Barry K.W."/>
            <person name="Cichocki N."/>
            <person name="Veneault-Fourrey C."/>
            <person name="LaButti K."/>
            <person name="Lindquist E.A."/>
            <person name="Lipzen A."/>
            <person name="Lundell T."/>
            <person name="Morin E."/>
            <person name="Murat C."/>
            <person name="Riley R."/>
            <person name="Ohm R."/>
            <person name="Sun H."/>
            <person name="Tunlid A."/>
            <person name="Henrissat B."/>
            <person name="Grigoriev I.V."/>
            <person name="Hibbett D.S."/>
            <person name="Martin F."/>
        </authorList>
    </citation>
    <scope>NUCLEOTIDE SEQUENCE [LARGE SCALE GENOMIC DNA]</scope>
    <source>
        <strain evidence="4">UH-Slu-Lm8-n1</strain>
    </source>
</reference>
<feature type="transmembrane region" description="Helical" evidence="1">
    <location>
        <begin position="211"/>
        <end position="231"/>
    </location>
</feature>
<feature type="transmembrane region" description="Helical" evidence="1">
    <location>
        <begin position="12"/>
        <end position="35"/>
    </location>
</feature>
<dbReference type="InParanoid" id="A0A0D0B0J5"/>
<feature type="transmembrane region" description="Helical" evidence="1">
    <location>
        <begin position="121"/>
        <end position="149"/>
    </location>
</feature>
<feature type="transmembrane region" description="Helical" evidence="1">
    <location>
        <begin position="169"/>
        <end position="191"/>
    </location>
</feature>
<protein>
    <recommendedName>
        <fullName evidence="2">DUF6533 domain-containing protein</fullName>
    </recommendedName>
</protein>
<keyword evidence="1" id="KW-0812">Transmembrane</keyword>
<reference evidence="3 4" key="1">
    <citation type="submission" date="2014-04" db="EMBL/GenBank/DDBJ databases">
        <authorList>
            <consortium name="DOE Joint Genome Institute"/>
            <person name="Kuo A."/>
            <person name="Ruytinx J."/>
            <person name="Rineau F."/>
            <person name="Colpaert J."/>
            <person name="Kohler A."/>
            <person name="Nagy L.G."/>
            <person name="Floudas D."/>
            <person name="Copeland A."/>
            <person name="Barry K.W."/>
            <person name="Cichocki N."/>
            <person name="Veneault-Fourrey C."/>
            <person name="LaButti K."/>
            <person name="Lindquist E.A."/>
            <person name="Lipzen A."/>
            <person name="Lundell T."/>
            <person name="Morin E."/>
            <person name="Murat C."/>
            <person name="Sun H."/>
            <person name="Tunlid A."/>
            <person name="Henrissat B."/>
            <person name="Grigoriev I.V."/>
            <person name="Hibbett D.S."/>
            <person name="Martin F."/>
            <person name="Nordberg H.P."/>
            <person name="Cantor M.N."/>
            <person name="Hua S.X."/>
        </authorList>
    </citation>
    <scope>NUCLEOTIDE SEQUENCE [LARGE SCALE GENOMIC DNA]</scope>
    <source>
        <strain evidence="3 4">UH-Slu-Lm8-n1</strain>
    </source>
</reference>
<evidence type="ECO:0000259" key="2">
    <source>
        <dbReference type="Pfam" id="PF20151"/>
    </source>
</evidence>
<dbReference type="EMBL" id="KN835441">
    <property type="protein sequence ID" value="KIK37588.1"/>
    <property type="molecule type" value="Genomic_DNA"/>
</dbReference>
<name>A0A0D0B0J5_9AGAM</name>
<dbReference type="Pfam" id="PF20151">
    <property type="entry name" value="DUF6533"/>
    <property type="match status" value="1"/>
</dbReference>
<dbReference type="STRING" id="930992.A0A0D0B0J5"/>
<accession>A0A0D0B0J5</accession>
<dbReference type="Proteomes" id="UP000054485">
    <property type="component" value="Unassembled WGS sequence"/>
</dbReference>